<dbReference type="Proteomes" id="UP000245771">
    <property type="component" value="Unassembled WGS sequence"/>
</dbReference>
<dbReference type="InterPro" id="IPR000795">
    <property type="entry name" value="T_Tr_GTP-bd_dom"/>
</dbReference>
<dbReference type="STRING" id="1280837.A0A316V402"/>
<dbReference type="OrthoDB" id="1074at2759"/>
<dbReference type="SUPFAM" id="SSF52540">
    <property type="entry name" value="P-loop containing nucleoside triphosphate hydrolases"/>
    <property type="match status" value="1"/>
</dbReference>
<comment type="subcellular location">
    <subcellularLocation>
        <location evidence="9">Mitochondrion inner membrane</location>
        <topology evidence="9">Peripheral membrane protein</topology>
        <orientation evidence="9">Matrix side</orientation>
    </subcellularLocation>
</comment>
<keyword evidence="8 9" id="KW-0472">Membrane</keyword>
<dbReference type="GO" id="GO:0005525">
    <property type="term" value="F:GTP binding"/>
    <property type="evidence" value="ECO:0007669"/>
    <property type="project" value="UniProtKB-UniRule"/>
</dbReference>
<dbReference type="Gene3D" id="3.30.70.2570">
    <property type="entry name" value="Elongation factor 4, C-terminal domain"/>
    <property type="match status" value="1"/>
</dbReference>
<evidence type="ECO:0000256" key="1">
    <source>
        <dbReference type="ARBA" id="ARBA00005454"/>
    </source>
</evidence>
<keyword evidence="7 9" id="KW-0342">GTP-binding</keyword>
<dbReference type="GO" id="GO:0097177">
    <property type="term" value="F:mitochondrial ribosome binding"/>
    <property type="evidence" value="ECO:0007669"/>
    <property type="project" value="TreeGrafter"/>
</dbReference>
<keyword evidence="4 9" id="KW-0378">Hydrolase</keyword>
<dbReference type="CDD" id="cd03709">
    <property type="entry name" value="lepA_C"/>
    <property type="match status" value="1"/>
</dbReference>
<dbReference type="GeneID" id="37021388"/>
<evidence type="ECO:0000256" key="9">
    <source>
        <dbReference type="HAMAP-Rule" id="MF_03137"/>
    </source>
</evidence>
<dbReference type="NCBIfam" id="TIGR01393">
    <property type="entry name" value="lepA"/>
    <property type="match status" value="1"/>
</dbReference>
<keyword evidence="5 9" id="KW-0648">Protein biosynthesis</keyword>
<protein>
    <submittedName>
        <fullName evidence="11">GTP-binding protein lepa</fullName>
    </submittedName>
</protein>
<dbReference type="Gene3D" id="2.40.30.10">
    <property type="entry name" value="Translation factors"/>
    <property type="match status" value="1"/>
</dbReference>
<dbReference type="InterPro" id="IPR009000">
    <property type="entry name" value="Transl_B-barrel_sf"/>
</dbReference>
<keyword evidence="12" id="KW-1185">Reference proteome</keyword>
<evidence type="ECO:0000256" key="7">
    <source>
        <dbReference type="ARBA" id="ARBA00023134"/>
    </source>
</evidence>
<dbReference type="Pfam" id="PF00009">
    <property type="entry name" value="GTP_EFTU"/>
    <property type="match status" value="1"/>
</dbReference>
<evidence type="ECO:0000313" key="11">
    <source>
        <dbReference type="EMBL" id="PWN32250.1"/>
    </source>
</evidence>
<proteinExistence type="inferred from homology"/>
<dbReference type="InterPro" id="IPR006297">
    <property type="entry name" value="EF-4"/>
</dbReference>
<dbReference type="AlphaFoldDB" id="A0A316V402"/>
<dbReference type="RefSeq" id="XP_025352552.1">
    <property type="nucleotide sequence ID" value="XM_025499607.1"/>
</dbReference>
<dbReference type="Gene3D" id="3.30.70.870">
    <property type="entry name" value="Elongation Factor G (Translational Gtpase), domain 3"/>
    <property type="match status" value="1"/>
</dbReference>
<dbReference type="InterPro" id="IPR035647">
    <property type="entry name" value="EFG_III/V"/>
</dbReference>
<dbReference type="PANTHER" id="PTHR43512:SF7">
    <property type="entry name" value="TRANSLATION FACTOR GUF1, MITOCHONDRIAL"/>
    <property type="match status" value="1"/>
</dbReference>
<gene>
    <name evidence="11" type="ORF">FA14DRAFT_162436</name>
</gene>
<dbReference type="FunCoup" id="A0A316V402">
    <property type="interactions" value="330"/>
</dbReference>
<evidence type="ECO:0000256" key="3">
    <source>
        <dbReference type="ARBA" id="ARBA00022792"/>
    </source>
</evidence>
<dbReference type="PRINTS" id="PR00315">
    <property type="entry name" value="ELONGATNFCT"/>
</dbReference>
<evidence type="ECO:0000256" key="6">
    <source>
        <dbReference type="ARBA" id="ARBA00023128"/>
    </source>
</evidence>
<dbReference type="NCBIfam" id="TIGR00231">
    <property type="entry name" value="small_GTP"/>
    <property type="match status" value="1"/>
</dbReference>
<dbReference type="GO" id="GO:0003924">
    <property type="term" value="F:GTPase activity"/>
    <property type="evidence" value="ECO:0007669"/>
    <property type="project" value="UniProtKB-UniRule"/>
</dbReference>
<evidence type="ECO:0000256" key="4">
    <source>
        <dbReference type="ARBA" id="ARBA00022801"/>
    </source>
</evidence>
<dbReference type="CDD" id="cd03699">
    <property type="entry name" value="EF4_II"/>
    <property type="match status" value="1"/>
</dbReference>
<organism evidence="11 12">
    <name type="scientific">Meira miltonrushii</name>
    <dbReference type="NCBI Taxonomy" id="1280837"/>
    <lineage>
        <taxon>Eukaryota</taxon>
        <taxon>Fungi</taxon>
        <taxon>Dikarya</taxon>
        <taxon>Basidiomycota</taxon>
        <taxon>Ustilaginomycotina</taxon>
        <taxon>Exobasidiomycetes</taxon>
        <taxon>Exobasidiales</taxon>
        <taxon>Brachybasidiaceae</taxon>
        <taxon>Meira</taxon>
    </lineage>
</organism>
<evidence type="ECO:0000256" key="2">
    <source>
        <dbReference type="ARBA" id="ARBA00022741"/>
    </source>
</evidence>
<feature type="binding site" evidence="9">
    <location>
        <begin position="86"/>
        <end position="93"/>
    </location>
    <ligand>
        <name>GTP</name>
        <dbReference type="ChEBI" id="CHEBI:37565"/>
    </ligand>
</feature>
<sequence>MAVRLIRPINSAIRRHLATAPPASSAALSGLITGKKSNLLNSRFAPNQSKSPVHQCQRLYSALSPVQRHPPSLYGQLQPISFSIIAHIDHGKSTLADRLLEMTGTIPIGADGQVINKQVLDSLKVERERGITVKSQAVSMIYDDVTTKQKWLLNLIDTPGHVDFAYEVSRSLSACQIALLVVDATQGIQSQTLSVFRVAMARGLRIIPVINKIDLPGASPDAVLDQLHERLGLNVLPGESEEAIMVSAKTGKGVEDVLKRLVAVGSESTQDVGDGQDEKMRSLVFDSWYDSYKGVVALISVKDGAIRKGDKIASAHSRKRYEVLDIGVNSPTAIATGILRKGQVGWVICNMKSVPEASIGDTLHHDKVKVDPLPGFKPSVPMIYCSAFPVSSADFPKLEMAIQKLALNDRSVTWSRESSLALGQGVKLGLLGALHMEIFRARLADEYGMEVLITNPTVAYRIVRPNEDENEAKVITNPLEFPDDEVMRSKRSTKNGLQIQEPMVIGTLTCPEEYLGAMSQLCFDRRGEEIDLIFQDGFGTGEDGKPVGAENAGGERLVIMKHRLPLSEIVTDFFGELKSKTAGFATFDYEDDGWQASDLVRLSFLLTGTPLDALSQIVHRSKAVDVAKVWTQKLKDIVPRQQYEVNIQAMVGGRVVSSEKKTAYRKDVTAGLYGGHYERKLKHLNKQKEGKKRLRAMSVGRVQIPQENFMKLFEAK</sequence>
<comment type="similarity">
    <text evidence="1">Belongs to the TRAFAC class translation factor GTPase superfamily. Classic translation factor GTPase family. LepA subfamily.</text>
</comment>
<dbReference type="Pfam" id="PF03144">
    <property type="entry name" value="GTP_EFTU_D2"/>
    <property type="match status" value="1"/>
</dbReference>
<keyword evidence="2 9" id="KW-0547">Nucleotide-binding</keyword>
<feature type="binding site" evidence="9">
    <location>
        <begin position="157"/>
        <end position="161"/>
    </location>
    <ligand>
        <name>GTP</name>
        <dbReference type="ChEBI" id="CHEBI:37565"/>
    </ligand>
</feature>
<dbReference type="SUPFAM" id="SSF50447">
    <property type="entry name" value="Translation proteins"/>
    <property type="match status" value="1"/>
</dbReference>
<dbReference type="GO" id="GO:0005759">
    <property type="term" value="C:mitochondrial matrix"/>
    <property type="evidence" value="ECO:0007669"/>
    <property type="project" value="UniProtKB-UniRule"/>
</dbReference>
<comment type="catalytic activity">
    <reaction evidence="9">
        <text>GTP + H2O = GDP + phosphate + H(+)</text>
        <dbReference type="Rhea" id="RHEA:19669"/>
        <dbReference type="ChEBI" id="CHEBI:15377"/>
        <dbReference type="ChEBI" id="CHEBI:15378"/>
        <dbReference type="ChEBI" id="CHEBI:37565"/>
        <dbReference type="ChEBI" id="CHEBI:43474"/>
        <dbReference type="ChEBI" id="CHEBI:58189"/>
        <dbReference type="EC" id="3.6.5.n1"/>
    </reaction>
</comment>
<comment type="function">
    <text evidence="9">Promotes mitochondrial protein synthesis. May act as a fidelity factor of the translation reaction, by catalyzing a one-codon backward translocation of tRNAs on improperly translocated ribosomes. Binds to mitochondrial ribosomes in a GTP-dependent manner.</text>
</comment>
<feature type="domain" description="Tr-type G" evidence="10">
    <location>
        <begin position="77"/>
        <end position="269"/>
    </location>
</feature>
<evidence type="ECO:0000259" key="10">
    <source>
        <dbReference type="PROSITE" id="PS51722"/>
    </source>
</evidence>
<dbReference type="FunFam" id="3.30.70.870:FF:000004">
    <property type="entry name" value="Translation factor GUF1, mitochondrial"/>
    <property type="match status" value="1"/>
</dbReference>
<dbReference type="InterPro" id="IPR038363">
    <property type="entry name" value="LepA_C_sf"/>
</dbReference>
<dbReference type="InterPro" id="IPR000640">
    <property type="entry name" value="EFG_V-like"/>
</dbReference>
<dbReference type="FunFam" id="2.40.30.10:FF:000015">
    <property type="entry name" value="Translation factor GUF1, mitochondrial"/>
    <property type="match status" value="1"/>
</dbReference>
<dbReference type="InterPro" id="IPR004161">
    <property type="entry name" value="EFTu-like_2"/>
</dbReference>
<comment type="similarity">
    <text evidence="9">Belongs to the GTP-binding elongation factor family. LepA subfamily.</text>
</comment>
<dbReference type="PANTHER" id="PTHR43512">
    <property type="entry name" value="TRANSLATION FACTOR GUF1-RELATED"/>
    <property type="match status" value="1"/>
</dbReference>
<accession>A0A316V402</accession>
<dbReference type="FunFam" id="3.30.70.2570:FF:000001">
    <property type="entry name" value="Translation factor GUF1, mitochondrial"/>
    <property type="match status" value="1"/>
</dbReference>
<dbReference type="InterPro" id="IPR031157">
    <property type="entry name" value="G_TR_CS"/>
</dbReference>
<dbReference type="HAMAP" id="MF_00071">
    <property type="entry name" value="LepA"/>
    <property type="match status" value="1"/>
</dbReference>
<evidence type="ECO:0000313" key="12">
    <source>
        <dbReference type="Proteomes" id="UP000245771"/>
    </source>
</evidence>
<dbReference type="InterPro" id="IPR035654">
    <property type="entry name" value="LepA_IV"/>
</dbReference>
<dbReference type="Gene3D" id="3.40.50.300">
    <property type="entry name" value="P-loop containing nucleotide triphosphate hydrolases"/>
    <property type="match status" value="1"/>
</dbReference>
<keyword evidence="6 9" id="KW-0496">Mitochondrion</keyword>
<dbReference type="PROSITE" id="PS51722">
    <property type="entry name" value="G_TR_2"/>
    <property type="match status" value="1"/>
</dbReference>
<dbReference type="InParanoid" id="A0A316V402"/>
<dbReference type="EMBL" id="KZ819606">
    <property type="protein sequence ID" value="PWN32250.1"/>
    <property type="molecule type" value="Genomic_DNA"/>
</dbReference>
<dbReference type="InterPro" id="IPR005225">
    <property type="entry name" value="Small_GTP-bd"/>
</dbReference>
<evidence type="ECO:0000256" key="8">
    <source>
        <dbReference type="ARBA" id="ARBA00023136"/>
    </source>
</evidence>
<dbReference type="PROSITE" id="PS00301">
    <property type="entry name" value="G_TR_1"/>
    <property type="match status" value="1"/>
</dbReference>
<name>A0A316V402_9BASI</name>
<keyword evidence="3 9" id="KW-0999">Mitochondrion inner membrane</keyword>
<dbReference type="Pfam" id="PF00679">
    <property type="entry name" value="EFG_C"/>
    <property type="match status" value="1"/>
</dbReference>
<dbReference type="InterPro" id="IPR013842">
    <property type="entry name" value="LepA_CTD"/>
</dbReference>
<evidence type="ECO:0000256" key="5">
    <source>
        <dbReference type="ARBA" id="ARBA00022917"/>
    </source>
</evidence>
<feature type="binding site" evidence="9">
    <location>
        <begin position="211"/>
        <end position="214"/>
    </location>
    <ligand>
        <name>GTP</name>
        <dbReference type="ChEBI" id="CHEBI:37565"/>
    </ligand>
</feature>
<dbReference type="GO" id="GO:0006412">
    <property type="term" value="P:translation"/>
    <property type="evidence" value="ECO:0007669"/>
    <property type="project" value="UniProtKB-KW"/>
</dbReference>
<dbReference type="GO" id="GO:0005743">
    <property type="term" value="C:mitochondrial inner membrane"/>
    <property type="evidence" value="ECO:0007669"/>
    <property type="project" value="UniProtKB-SubCell"/>
</dbReference>
<dbReference type="Pfam" id="PF06421">
    <property type="entry name" value="LepA_C"/>
    <property type="match status" value="1"/>
</dbReference>
<dbReference type="Gene3D" id="3.30.70.240">
    <property type="match status" value="1"/>
</dbReference>
<dbReference type="InterPro" id="IPR027417">
    <property type="entry name" value="P-loop_NTPase"/>
</dbReference>
<dbReference type="GO" id="GO:0045727">
    <property type="term" value="P:positive regulation of translation"/>
    <property type="evidence" value="ECO:0007669"/>
    <property type="project" value="UniProtKB-UniRule"/>
</dbReference>
<dbReference type="SUPFAM" id="SSF54980">
    <property type="entry name" value="EF-G C-terminal domain-like"/>
    <property type="match status" value="2"/>
</dbReference>
<reference evidence="11 12" key="1">
    <citation type="journal article" date="2018" name="Mol. Biol. Evol.">
        <title>Broad Genomic Sampling Reveals a Smut Pathogenic Ancestry of the Fungal Clade Ustilaginomycotina.</title>
        <authorList>
            <person name="Kijpornyongpan T."/>
            <person name="Mondo S.J."/>
            <person name="Barry K."/>
            <person name="Sandor L."/>
            <person name="Lee J."/>
            <person name="Lipzen A."/>
            <person name="Pangilinan J."/>
            <person name="LaButti K."/>
            <person name="Hainaut M."/>
            <person name="Henrissat B."/>
            <person name="Grigoriev I.V."/>
            <person name="Spatafora J.W."/>
            <person name="Aime M.C."/>
        </authorList>
    </citation>
    <scope>NUCLEOTIDE SEQUENCE [LARGE SCALE GENOMIC DNA]</scope>
    <source>
        <strain evidence="11 12">MCA 3882</strain>
    </source>
</reference>